<dbReference type="Proteomes" id="UP000236291">
    <property type="component" value="Unassembled WGS sequence"/>
</dbReference>
<reference evidence="1 2" key="2">
    <citation type="journal article" date="2017" name="Front. Plant Sci.">
        <title>Gene Classification and Mining of Molecular Markers Useful in Red Clover (Trifolium pratense) Breeding.</title>
        <authorList>
            <person name="Istvanek J."/>
            <person name="Dluhosova J."/>
            <person name="Dluhos P."/>
            <person name="Patkova L."/>
            <person name="Nedelnik J."/>
            <person name="Repkova J."/>
        </authorList>
    </citation>
    <scope>NUCLEOTIDE SEQUENCE [LARGE SCALE GENOMIC DNA]</scope>
    <source>
        <strain evidence="2">cv. Tatra</strain>
        <tissue evidence="1">Young leaves</tissue>
    </source>
</reference>
<dbReference type="AlphaFoldDB" id="A0A2K3KIL3"/>
<evidence type="ECO:0000313" key="1">
    <source>
        <dbReference type="EMBL" id="PNX66109.1"/>
    </source>
</evidence>
<dbReference type="EMBL" id="ASHM01097888">
    <property type="protein sequence ID" value="PNX66109.1"/>
    <property type="molecule type" value="Genomic_DNA"/>
</dbReference>
<gene>
    <name evidence="1" type="ORF">L195_g054911</name>
</gene>
<protein>
    <submittedName>
        <fullName evidence="1">Uncharacterized protein</fullName>
    </submittedName>
</protein>
<name>A0A2K3KIL3_TRIPR</name>
<organism evidence="1 2">
    <name type="scientific">Trifolium pratense</name>
    <name type="common">Red clover</name>
    <dbReference type="NCBI Taxonomy" id="57577"/>
    <lineage>
        <taxon>Eukaryota</taxon>
        <taxon>Viridiplantae</taxon>
        <taxon>Streptophyta</taxon>
        <taxon>Embryophyta</taxon>
        <taxon>Tracheophyta</taxon>
        <taxon>Spermatophyta</taxon>
        <taxon>Magnoliopsida</taxon>
        <taxon>eudicotyledons</taxon>
        <taxon>Gunneridae</taxon>
        <taxon>Pentapetalae</taxon>
        <taxon>rosids</taxon>
        <taxon>fabids</taxon>
        <taxon>Fabales</taxon>
        <taxon>Fabaceae</taxon>
        <taxon>Papilionoideae</taxon>
        <taxon>50 kb inversion clade</taxon>
        <taxon>NPAAA clade</taxon>
        <taxon>Hologalegina</taxon>
        <taxon>IRL clade</taxon>
        <taxon>Trifolieae</taxon>
        <taxon>Trifolium</taxon>
    </lineage>
</organism>
<accession>A0A2K3KIL3</accession>
<reference evidence="1 2" key="1">
    <citation type="journal article" date="2014" name="Am. J. Bot.">
        <title>Genome assembly and annotation for red clover (Trifolium pratense; Fabaceae).</title>
        <authorList>
            <person name="Istvanek J."/>
            <person name="Jaros M."/>
            <person name="Krenek A."/>
            <person name="Repkova J."/>
        </authorList>
    </citation>
    <scope>NUCLEOTIDE SEQUENCE [LARGE SCALE GENOMIC DNA]</scope>
    <source>
        <strain evidence="2">cv. Tatra</strain>
        <tissue evidence="1">Young leaves</tissue>
    </source>
</reference>
<feature type="non-terminal residue" evidence="1">
    <location>
        <position position="1"/>
    </location>
</feature>
<evidence type="ECO:0000313" key="2">
    <source>
        <dbReference type="Proteomes" id="UP000236291"/>
    </source>
</evidence>
<proteinExistence type="predicted"/>
<sequence>HAQALVPWCKEAVTAAQWRRPLAPWRSFQIKIQFPEVHLVPWRSIQGEKLHPNHPYLRHAPSCGAMAQVTEKFLPNWLSFAPCAILWSHGAAYRGLELPSLAQLRHAQHSCAMAQLEFKFSLFYLCSTQPSIRLLFHSL</sequence>
<comment type="caution">
    <text evidence="1">The sequence shown here is derived from an EMBL/GenBank/DDBJ whole genome shotgun (WGS) entry which is preliminary data.</text>
</comment>